<dbReference type="SUPFAM" id="SSF52540">
    <property type="entry name" value="P-loop containing nucleoside triphosphate hydrolases"/>
    <property type="match status" value="1"/>
</dbReference>
<dbReference type="RefSeq" id="WP_006290089.1">
    <property type="nucleotide sequence ID" value="NZ_AP012333.1"/>
</dbReference>
<dbReference type="eggNOG" id="COG3451">
    <property type="taxonomic scope" value="Bacteria"/>
</dbReference>
<evidence type="ECO:0000313" key="2">
    <source>
        <dbReference type="EMBL" id="EFT83181.1"/>
    </source>
</evidence>
<dbReference type="CDD" id="cd01127">
    <property type="entry name" value="TrwB_TraG_TraD_VirD4"/>
    <property type="match status" value="1"/>
</dbReference>
<protein>
    <recommendedName>
        <fullName evidence="1">TraG P-loop domain-containing protein</fullName>
    </recommendedName>
</protein>
<dbReference type="PANTHER" id="PTHR30121">
    <property type="entry name" value="UNCHARACTERIZED PROTEIN YJGR-RELATED"/>
    <property type="match status" value="1"/>
</dbReference>
<sequence>MVLKEFSMFGLSGNRGSHVDQGHARKAKREALTAASMVFLHGIRKDGIAYVGAGWWSATALISDVNYQLASVDTRKKILNAWMSTLNMFDENTRIQVTSANRMLNGRSVTRGVYMDAEGRDGLDSYRRSFNELAADQLKGLASSTVTDKYITMSVKEIGQDKAVVRLNRLLSGLKTQLASMSGCTAHRLDRGERLRVLGSMLQPDEPFTFSEELFEQAPKNMRAKDFVTPWSMDFRNKDQITLSSRSETFMTHVWLEAWPAQLTDTLISDLADITAPIVVNVHIAPWDRASGLEKVKTKQAGVKGEYDRTVQKLARQGLGAESVPDSITERVDEMTTLLDQLRTSNQRILDTLVLVSMSADSEDELKQTLLEVERVARRLSCKMSVTRYMMPEALNAMLPLGVDRLPMRRALTTDSASILIPFTAQEIMEPHGQFYGINERSGNPVIVNRSEHMNSNGFILGTTGSGKSQSAKAEIAQRVLNSADRVVIIDPEHEYVPLAQALGGQVITISADSTQHMNPMDINLTGSDDTDPVRSKVSVVLDLLGALMGGTTGLSQLKRSMIDTAAMNVYRDTRAQLDSTGSYTQPTLVDLKEQIKRVYVDVENPSPEAQDLVTELEMFTTGSSSGFAHLTNVDLSGQFIVFDVSALAGQIQTFGMMVILDQIWSLVRANRDTGLRTWLYVDEFHRFFHNEYSIRTFLDIYKRARKYGLGVTGITQNIDELLGNDQARLMLSNADFLLLMNQKTTDAEMLQDLLELSDEQVRLMTTAQAGCGLLNTNGVSLGFNNRMNQRNLLAKLYSIRFGDGLPQAGGVL</sequence>
<reference evidence="2 3" key="1">
    <citation type="submission" date="2010-12" db="EMBL/GenBank/DDBJ databases">
        <authorList>
            <person name="Muzny D."/>
            <person name="Qin X."/>
            <person name="Buhay C."/>
            <person name="Dugan-Rocha S."/>
            <person name="Ding Y."/>
            <person name="Chen G."/>
            <person name="Hawes A."/>
            <person name="Holder M."/>
            <person name="Jhangiani S."/>
            <person name="Johnson A."/>
            <person name="Khan Z."/>
            <person name="Li Z."/>
            <person name="Liu W."/>
            <person name="Liu X."/>
            <person name="Perez L."/>
            <person name="Shen H."/>
            <person name="Wang Q."/>
            <person name="Watt J."/>
            <person name="Xi L."/>
            <person name="Xin Y."/>
            <person name="Zhou J."/>
            <person name="Deng J."/>
            <person name="Jiang H."/>
            <person name="Liu Y."/>
            <person name="Qu J."/>
            <person name="Song X.-Z."/>
            <person name="Zhang L."/>
            <person name="Villasana D."/>
            <person name="Johnson A."/>
            <person name="Liu J."/>
            <person name="Liyanage D."/>
            <person name="Lorensuhewa L."/>
            <person name="Robinson T."/>
            <person name="Song A."/>
            <person name="Song B.-B."/>
            <person name="Dinh H."/>
            <person name="Thornton R."/>
            <person name="Coyle M."/>
            <person name="Francisco L."/>
            <person name="Jackson L."/>
            <person name="Javaid M."/>
            <person name="Korchina V."/>
            <person name="Kovar C."/>
            <person name="Mata R."/>
            <person name="Mathew T."/>
            <person name="Ngo R."/>
            <person name="Nguyen L."/>
            <person name="Nguyen N."/>
            <person name="Okwuonu G."/>
            <person name="Ongeri F."/>
            <person name="Pham C."/>
            <person name="Simmons D."/>
            <person name="Wilczek-Boney K."/>
            <person name="Hale W."/>
            <person name="Jakkamsetti A."/>
            <person name="Pham P."/>
            <person name="Ruth R."/>
            <person name="San Lucas F."/>
            <person name="Warren J."/>
            <person name="Zhang J."/>
            <person name="Zhao Z."/>
            <person name="Zhou C."/>
            <person name="Zhu D."/>
            <person name="Lee S."/>
            <person name="Bess C."/>
            <person name="Blankenburg K."/>
            <person name="Forbes L."/>
            <person name="Fu Q."/>
            <person name="Gubbala S."/>
            <person name="Hirani K."/>
            <person name="Jayaseelan J.C."/>
            <person name="Lara F."/>
            <person name="Munidasa M."/>
            <person name="Palculict T."/>
            <person name="Patil S."/>
            <person name="Pu L.-L."/>
            <person name="Saada N."/>
            <person name="Tang L."/>
            <person name="Weissenberger G."/>
            <person name="Zhu Y."/>
            <person name="Hemphill L."/>
            <person name="Shang Y."/>
            <person name="Youmans B."/>
            <person name="Ayvaz T."/>
            <person name="Ross M."/>
            <person name="Santibanez J."/>
            <person name="Aqrawi P."/>
            <person name="Gross S."/>
            <person name="Joshi V."/>
            <person name="Fowler G."/>
            <person name="Nazareth L."/>
            <person name="Reid J."/>
            <person name="Worley K."/>
            <person name="Petrosino J."/>
            <person name="Highlander S."/>
            <person name="Gibbs R."/>
        </authorList>
    </citation>
    <scope>NUCLEOTIDE SEQUENCE [LARGE SCALE GENOMIC DNA]</scope>
    <source>
        <strain evidence="2 3">DSM 10105</strain>
    </source>
</reference>
<dbReference type="HOGENOM" id="CLU_009097_2_0_11"/>
<dbReference type="PANTHER" id="PTHR30121:SF6">
    <property type="entry name" value="SLR6007 PROTEIN"/>
    <property type="match status" value="1"/>
</dbReference>
<feature type="domain" description="TraG P-loop" evidence="1">
    <location>
        <begin position="450"/>
        <end position="765"/>
    </location>
</feature>
<evidence type="ECO:0000259" key="1">
    <source>
        <dbReference type="Pfam" id="PF19044"/>
    </source>
</evidence>
<evidence type="ECO:0000313" key="3">
    <source>
        <dbReference type="Proteomes" id="UP000004946"/>
    </source>
</evidence>
<keyword evidence="3" id="KW-1185">Reference proteome</keyword>
<accession>E6JZN5</accession>
<proteinExistence type="predicted"/>
<dbReference type="Proteomes" id="UP000004946">
    <property type="component" value="Chromosome"/>
</dbReference>
<dbReference type="Gene3D" id="3.40.50.300">
    <property type="entry name" value="P-loop containing nucleotide triphosphate hydrolases"/>
    <property type="match status" value="1"/>
</dbReference>
<dbReference type="EMBL" id="AEON01000001">
    <property type="protein sequence ID" value="EFT83181.1"/>
    <property type="molecule type" value="Genomic_DNA"/>
</dbReference>
<dbReference type="InterPro" id="IPR027417">
    <property type="entry name" value="P-loop_NTPase"/>
</dbReference>
<dbReference type="NCBIfam" id="NF045971">
    <property type="entry name" value="conju_CD1110"/>
    <property type="match status" value="1"/>
</dbReference>
<dbReference type="InterPro" id="IPR043964">
    <property type="entry name" value="P-loop_TraG"/>
</dbReference>
<comment type="caution">
    <text evidence="2">The sequence shown here is derived from an EMBL/GenBank/DDBJ whole genome shotgun (WGS) entry which is preliminary data.</text>
</comment>
<dbReference type="Pfam" id="PF19044">
    <property type="entry name" value="P-loop_TraG"/>
    <property type="match status" value="1"/>
</dbReference>
<name>E6JZN5_PARDN</name>
<dbReference type="InterPro" id="IPR051162">
    <property type="entry name" value="T4SS_component"/>
</dbReference>
<organism evidence="2 3">
    <name type="scientific">Parascardovia denticolens DSM 10105 = JCM 12538</name>
    <dbReference type="NCBI Taxonomy" id="864564"/>
    <lineage>
        <taxon>Bacteria</taxon>
        <taxon>Bacillati</taxon>
        <taxon>Actinomycetota</taxon>
        <taxon>Actinomycetes</taxon>
        <taxon>Bifidobacteriales</taxon>
        <taxon>Bifidobacteriaceae</taxon>
        <taxon>Parascardovia</taxon>
    </lineage>
</organism>
<gene>
    <name evidence="2" type="ORF">HMPREF0620_0186</name>
</gene>
<dbReference type="Gene3D" id="1.10.8.730">
    <property type="match status" value="1"/>
</dbReference>
<dbReference type="AlphaFoldDB" id="E6JZN5"/>